<feature type="region of interest" description="Disordered" evidence="1">
    <location>
        <begin position="74"/>
        <end position="95"/>
    </location>
</feature>
<protein>
    <submittedName>
        <fullName evidence="2">Uncharacterized protein</fullName>
    </submittedName>
</protein>
<reference evidence="2" key="3">
    <citation type="submission" date="2022-01" db="UniProtKB">
        <authorList>
            <consortium name="EnsemblPlants"/>
        </authorList>
    </citation>
    <scope>IDENTIFICATION</scope>
    <source>
        <strain evidence="2">subsp. vulgare</strain>
    </source>
</reference>
<organism evidence="2 3">
    <name type="scientific">Hordeum vulgare subsp. vulgare</name>
    <name type="common">Domesticated barley</name>
    <dbReference type="NCBI Taxonomy" id="112509"/>
    <lineage>
        <taxon>Eukaryota</taxon>
        <taxon>Viridiplantae</taxon>
        <taxon>Streptophyta</taxon>
        <taxon>Embryophyta</taxon>
        <taxon>Tracheophyta</taxon>
        <taxon>Spermatophyta</taxon>
        <taxon>Magnoliopsida</taxon>
        <taxon>Liliopsida</taxon>
        <taxon>Poales</taxon>
        <taxon>Poaceae</taxon>
        <taxon>BOP clade</taxon>
        <taxon>Pooideae</taxon>
        <taxon>Triticodae</taxon>
        <taxon>Triticeae</taxon>
        <taxon>Hordeinae</taxon>
        <taxon>Hordeum</taxon>
    </lineage>
</organism>
<accession>A0A8I7B7X6</accession>
<evidence type="ECO:0000313" key="2">
    <source>
        <dbReference type="EnsemblPlants" id="HORVU.MOREX.r3.2HG0189650.1.CDS1"/>
    </source>
</evidence>
<reference evidence="3" key="1">
    <citation type="journal article" date="2012" name="Nature">
        <title>A physical, genetic and functional sequence assembly of the barley genome.</title>
        <authorList>
            <consortium name="The International Barley Genome Sequencing Consortium"/>
            <person name="Mayer K.F."/>
            <person name="Waugh R."/>
            <person name="Brown J.W."/>
            <person name="Schulman A."/>
            <person name="Langridge P."/>
            <person name="Platzer M."/>
            <person name="Fincher G.B."/>
            <person name="Muehlbauer G.J."/>
            <person name="Sato K."/>
            <person name="Close T.J."/>
            <person name="Wise R.P."/>
            <person name="Stein N."/>
        </authorList>
    </citation>
    <scope>NUCLEOTIDE SEQUENCE [LARGE SCALE GENOMIC DNA]</scope>
    <source>
        <strain evidence="3">cv. Morex</strain>
    </source>
</reference>
<dbReference type="Gramene" id="HORVU.MOREX.r3.2HG0189650.1">
    <property type="protein sequence ID" value="HORVU.MOREX.r3.2HG0189650.1.CDS1"/>
    <property type="gene ID" value="HORVU.MOREX.r3.2HG0189650"/>
</dbReference>
<dbReference type="PANTHER" id="PTHR34397">
    <property type="entry name" value="OS05G0237600 PROTEIN"/>
    <property type="match status" value="1"/>
</dbReference>
<sequence length="177" mass="19621">MCAPAEPSWLRRSLLPHLRLPVDLPVHFIGEKVVTATDFDPRQRRFRLPPYGVEHNLRPILTAEELEFANLSYEDDNATTTEEQGTTGEKRKKRRHRGGGLAVVVVDVRAGSIELGLSRGANSTTIMGPGYLGFINNCSFTVHDVVQMWAFSSDASPSNVEEIPLCIVIAKKPKPQT</sequence>
<evidence type="ECO:0000313" key="3">
    <source>
        <dbReference type="Proteomes" id="UP000011116"/>
    </source>
</evidence>
<proteinExistence type="predicted"/>
<dbReference type="EnsemblPlants" id="HORVU.MOREX.r3.2HG0189650.1">
    <property type="protein sequence ID" value="HORVU.MOREX.r3.2HG0189650.1.CDS1"/>
    <property type="gene ID" value="HORVU.MOREX.r3.2HG0189650"/>
</dbReference>
<name>A0A8I7B7X6_HORVV</name>
<dbReference type="AlphaFoldDB" id="A0A8I7B7X6"/>
<reference evidence="2" key="2">
    <citation type="submission" date="2020-10" db="EMBL/GenBank/DDBJ databases">
        <authorList>
            <person name="Scholz U."/>
            <person name="Mascher M."/>
            <person name="Fiebig A."/>
        </authorList>
    </citation>
    <scope>NUCLEOTIDE SEQUENCE [LARGE SCALE GENOMIC DNA]</scope>
    <source>
        <strain evidence="2">cv. Morex</strain>
    </source>
</reference>
<keyword evidence="3" id="KW-1185">Reference proteome</keyword>
<evidence type="ECO:0000256" key="1">
    <source>
        <dbReference type="SAM" id="MobiDB-lite"/>
    </source>
</evidence>
<dbReference type="PANTHER" id="PTHR34397:SF17">
    <property type="entry name" value="OS08G0290200 PROTEIN"/>
    <property type="match status" value="1"/>
</dbReference>
<dbReference type="Proteomes" id="UP000011116">
    <property type="component" value="Chromosome 2H"/>
</dbReference>